<feature type="region of interest" description="Disordered" evidence="1">
    <location>
        <begin position="70"/>
        <end position="89"/>
    </location>
</feature>
<dbReference type="Proteomes" id="UP000012065">
    <property type="component" value="Unassembled WGS sequence"/>
</dbReference>
<feature type="region of interest" description="Disordered" evidence="1">
    <location>
        <begin position="15"/>
        <end position="61"/>
    </location>
</feature>
<dbReference type="EMBL" id="CAOJ01019683">
    <property type="protein sequence ID" value="CCO38242.1"/>
    <property type="molecule type" value="Genomic_DNA"/>
</dbReference>
<feature type="compositionally biased region" description="Acidic residues" evidence="1">
    <location>
        <begin position="75"/>
        <end position="89"/>
    </location>
</feature>
<dbReference type="AlphaFoldDB" id="M5CHP8"/>
<feature type="compositionally biased region" description="Basic and acidic residues" evidence="1">
    <location>
        <begin position="47"/>
        <end position="61"/>
    </location>
</feature>
<organism evidence="2 3">
    <name type="scientific">Thanatephorus cucumeris (strain AG1-IB / isolate 7/3/14)</name>
    <name type="common">Lettuce bottom rot fungus</name>
    <name type="synonym">Rhizoctonia solani</name>
    <dbReference type="NCBI Taxonomy" id="1108050"/>
    <lineage>
        <taxon>Eukaryota</taxon>
        <taxon>Fungi</taxon>
        <taxon>Dikarya</taxon>
        <taxon>Basidiomycota</taxon>
        <taxon>Agaricomycotina</taxon>
        <taxon>Agaricomycetes</taxon>
        <taxon>Cantharellales</taxon>
        <taxon>Ceratobasidiaceae</taxon>
        <taxon>Rhizoctonia</taxon>
        <taxon>Rhizoctonia solani AG-1</taxon>
    </lineage>
</organism>
<feature type="compositionally biased region" description="Acidic residues" evidence="1">
    <location>
        <begin position="30"/>
        <end position="46"/>
    </location>
</feature>
<evidence type="ECO:0000313" key="2">
    <source>
        <dbReference type="EMBL" id="CCO38242.1"/>
    </source>
</evidence>
<proteinExistence type="predicted"/>
<sequence length="98" mass="10765">MARWDLRKPLDEAWSFGAADGSPWRGVPDVDSETDDDDDEDDEDAEMTVRDDSGEGDAKVVEDEDLGTLGLGLEGMEDPEVGDEGYDSDDVEIHMVWG</sequence>
<reference evidence="2 3" key="1">
    <citation type="journal article" date="2013" name="J. Biotechnol.">
        <title>Establishment and interpretation of the genome sequence of the phytopathogenic fungus Rhizoctonia solani AG1-IB isolate 7/3/14.</title>
        <authorList>
            <person name="Wibberg D.W."/>
            <person name="Jelonek L.J."/>
            <person name="Rupp O.R."/>
            <person name="Hennig M.H."/>
            <person name="Eikmeyer F.E."/>
            <person name="Goesmann A.G."/>
            <person name="Hartmann A.H."/>
            <person name="Borriss R.B."/>
            <person name="Grosch R.G."/>
            <person name="Puehler A.P."/>
            <person name="Schlueter A.S."/>
        </authorList>
    </citation>
    <scope>NUCLEOTIDE SEQUENCE [LARGE SCALE GENOMIC DNA]</scope>
    <source>
        <strain evidence="3">AG1-IB / isolate 7/3/14</strain>
    </source>
</reference>
<evidence type="ECO:0000313" key="3">
    <source>
        <dbReference type="Proteomes" id="UP000012065"/>
    </source>
</evidence>
<gene>
    <name evidence="2" type="ORF">BN14_12410</name>
</gene>
<name>M5CHP8_THACB</name>
<comment type="caution">
    <text evidence="2">The sequence shown here is derived from an EMBL/GenBank/DDBJ whole genome shotgun (WGS) entry which is preliminary data.</text>
</comment>
<evidence type="ECO:0000256" key="1">
    <source>
        <dbReference type="SAM" id="MobiDB-lite"/>
    </source>
</evidence>
<accession>M5CHP8</accession>
<dbReference type="HOGENOM" id="CLU_2335112_0_0_1"/>
<protein>
    <submittedName>
        <fullName evidence="2">Uncharacterized protein</fullName>
    </submittedName>
</protein>